<sequence>MKVSPSEPFQVVYSLLEHEYLGYLIEAFVVRLNAKGELTLQTQSLSPQNVREFSAGLDERDFELVRLTDYICQDTLLRRFNTKKWSVVDFFLRVYDPQKGDKVMQEAIADYVQRTKAQILPLLAGKPIFLMTHDGDPVGDPVTFMPEPARVYFHFVRNEEATHYFPIIRYPLAERDPQPGSPTTERVEFQHRNAMLLCDDPAWLLVKNKLYHFAKLSKNELSAGIDVDGKKLRPFLNKQHIVVPKSMEAQYYERFIVPLIAQYDVFAKGFEIRSTSLEPIPVLTLSEQVSSQQRVAASPALFGDTLVAEDDESASNEVVLDLSFQYGDFTFRFNSFANSSNVSLEKVGDDYVFHKIRRELKTERNRFTQLREQGLDLRNGRLELPKAQAFTWLAEHRAALDEAGFQVRQNASDTRRYFLGYSSLDISIRETRDWFDIYAKVRFGEFEIPFIRLRSLILARKREFALPNGEIAVIPEAWFTKYAELVGFMEHPPVDGPGSDEQDQLGDRLVLQKHHLALVQELDNESLAETVISRRLEGLREFERIDEVPMPAGFVGTLRPYQKAGYDWMNFLRQYHFGGCLADDMGLGKTVMTLALLQGRKETNLDTRGPSLLVMPTSLIYNWELEARRFTPDLRVLVYTGTYRDKNTALFNEYDLILTSYGIVRIDIDLLKDYRFDYVIMDESQAIKNPNSHITRAVMQLNSAHRLILTGTPLENSTMDLWTQMTFINPGLLGSQSFFKNTYQLPIEKRGDDQKLQKLYSLIKPFMLRRNKKQVATDLPSKVETVLYCDMTPEQSTTYEEAKSYYRNLILDHIEKDGLAKSQMVVLQGLTKLRQIANHPRLVDATYEGDSGKLDDVRMRLEIAINEGHKILVFSQFIKHLAVIRQYLNEKNITYAYLDGASTDRQEQVARFQTDDTVQLFLISLKAGGLGHNLTAADYVFLLDPWWNPAIEAQAIDRAHRIGQQKPVFTYKFITKNSVEEKILALQRSKLRLASELVTTEDSFMKSLTKEDVLVLLD</sequence>
<dbReference type="Gene3D" id="3.40.50.300">
    <property type="entry name" value="P-loop containing nucleotide triphosphate hydrolases"/>
    <property type="match status" value="1"/>
</dbReference>
<dbReference type="GO" id="GO:0004386">
    <property type="term" value="F:helicase activity"/>
    <property type="evidence" value="ECO:0007669"/>
    <property type="project" value="UniProtKB-KW"/>
</dbReference>
<dbReference type="RefSeq" id="WP_166693710.1">
    <property type="nucleotide sequence ID" value="NZ_WAEL01000010.1"/>
</dbReference>
<dbReference type="SMART" id="SM00490">
    <property type="entry name" value="HELICc"/>
    <property type="match status" value="1"/>
</dbReference>
<dbReference type="PROSITE" id="PS51194">
    <property type="entry name" value="HELICASE_CTER"/>
    <property type="match status" value="1"/>
</dbReference>
<feature type="domain" description="Helicase ATP-binding" evidence="2">
    <location>
        <begin position="570"/>
        <end position="731"/>
    </location>
</feature>
<dbReference type="InterPro" id="IPR027417">
    <property type="entry name" value="P-loop_NTPase"/>
</dbReference>
<dbReference type="CDD" id="cd18012">
    <property type="entry name" value="DEXQc_arch_SWI2_SNF2"/>
    <property type="match status" value="1"/>
</dbReference>
<keyword evidence="4" id="KW-0067">ATP-binding</keyword>
<proteinExistence type="predicted"/>
<evidence type="ECO:0000259" key="3">
    <source>
        <dbReference type="PROSITE" id="PS51194"/>
    </source>
</evidence>
<gene>
    <name evidence="4" type="ORF">F7231_23015</name>
</gene>
<keyword evidence="1" id="KW-0378">Hydrolase</keyword>
<dbReference type="InterPro" id="IPR049730">
    <property type="entry name" value="SNF2/RAD54-like_C"/>
</dbReference>
<dbReference type="Pfam" id="PF00271">
    <property type="entry name" value="Helicase_C"/>
    <property type="match status" value="1"/>
</dbReference>
<dbReference type="InterPro" id="IPR001650">
    <property type="entry name" value="Helicase_C-like"/>
</dbReference>
<dbReference type="Proteomes" id="UP000606008">
    <property type="component" value="Unassembled WGS sequence"/>
</dbReference>
<evidence type="ECO:0000259" key="2">
    <source>
        <dbReference type="PROSITE" id="PS51192"/>
    </source>
</evidence>
<dbReference type="InterPro" id="IPR000330">
    <property type="entry name" value="SNF2_N"/>
</dbReference>
<evidence type="ECO:0000313" key="5">
    <source>
        <dbReference type="Proteomes" id="UP000606008"/>
    </source>
</evidence>
<dbReference type="InterPro" id="IPR038718">
    <property type="entry name" value="SNF2-like_sf"/>
</dbReference>
<dbReference type="PANTHER" id="PTHR10799">
    <property type="entry name" value="SNF2/RAD54 HELICASE FAMILY"/>
    <property type="match status" value="1"/>
</dbReference>
<keyword evidence="4" id="KW-0547">Nucleotide-binding</keyword>
<comment type="caution">
    <text evidence="4">The sequence shown here is derived from an EMBL/GenBank/DDBJ whole genome shotgun (WGS) entry which is preliminary data.</text>
</comment>
<keyword evidence="5" id="KW-1185">Reference proteome</keyword>
<evidence type="ECO:0000256" key="1">
    <source>
        <dbReference type="ARBA" id="ARBA00022801"/>
    </source>
</evidence>
<keyword evidence="4" id="KW-0347">Helicase</keyword>
<dbReference type="Gene3D" id="3.40.50.10810">
    <property type="entry name" value="Tandem AAA-ATPase domain"/>
    <property type="match status" value="1"/>
</dbReference>
<reference evidence="5" key="2">
    <citation type="submission" date="2023-07" db="EMBL/GenBank/DDBJ databases">
        <authorList>
            <person name="Jung D.-H."/>
        </authorList>
    </citation>
    <scope>NUCLEOTIDE SEQUENCE [LARGE SCALE GENOMIC DNA]</scope>
    <source>
        <strain evidence="5">JA-25</strain>
    </source>
</reference>
<organism evidence="4 5">
    <name type="scientific">Fibrivirga algicola</name>
    <dbReference type="NCBI Taxonomy" id="2950420"/>
    <lineage>
        <taxon>Bacteria</taxon>
        <taxon>Pseudomonadati</taxon>
        <taxon>Bacteroidota</taxon>
        <taxon>Cytophagia</taxon>
        <taxon>Cytophagales</taxon>
        <taxon>Spirosomataceae</taxon>
        <taxon>Fibrivirga</taxon>
    </lineage>
</organism>
<dbReference type="Pfam" id="PF00176">
    <property type="entry name" value="SNF2-rel_dom"/>
    <property type="match status" value="1"/>
</dbReference>
<feature type="domain" description="Helicase C-terminal" evidence="3">
    <location>
        <begin position="856"/>
        <end position="1005"/>
    </location>
</feature>
<protein>
    <submittedName>
        <fullName evidence="4">DEAD/DEAH box helicase</fullName>
    </submittedName>
</protein>
<dbReference type="EMBL" id="WAEL01000010">
    <property type="protein sequence ID" value="NID13062.1"/>
    <property type="molecule type" value="Genomic_DNA"/>
</dbReference>
<dbReference type="InterPro" id="IPR014001">
    <property type="entry name" value="Helicase_ATP-bd"/>
</dbReference>
<dbReference type="PROSITE" id="PS51192">
    <property type="entry name" value="HELICASE_ATP_BIND_1"/>
    <property type="match status" value="1"/>
</dbReference>
<dbReference type="SUPFAM" id="SSF52540">
    <property type="entry name" value="P-loop containing nucleoside triphosphate hydrolases"/>
    <property type="match status" value="2"/>
</dbReference>
<reference evidence="5" key="1">
    <citation type="submission" date="2019-09" db="EMBL/GenBank/DDBJ databases">
        <authorList>
            <person name="Jung D.-H."/>
        </authorList>
    </citation>
    <scope>NUCLEOTIDE SEQUENCE [LARGE SCALE GENOMIC DNA]</scope>
    <source>
        <strain evidence="5">JA-25</strain>
    </source>
</reference>
<dbReference type="SMART" id="SM00487">
    <property type="entry name" value="DEXDc"/>
    <property type="match status" value="1"/>
</dbReference>
<accession>A0ABX0QLP8</accession>
<dbReference type="CDD" id="cd18793">
    <property type="entry name" value="SF2_C_SNF"/>
    <property type="match status" value="1"/>
</dbReference>
<name>A0ABX0QLP8_9BACT</name>
<evidence type="ECO:0000313" key="4">
    <source>
        <dbReference type="EMBL" id="NID13062.1"/>
    </source>
</evidence>